<dbReference type="PROSITE" id="PS52016">
    <property type="entry name" value="TONB_DEPENDENT_REC_3"/>
    <property type="match status" value="1"/>
</dbReference>
<sequence length="1040" mass="112592">MKRLLIFLSLFVCAYLSVVAQNKQSVSGTVRDAENNPLPGITILEKGTNNGAVSNGAGTFTLQVAPNAVLVLSGIGFTTQEIAVAGQTAIDARMAVDNKNLGEVVVTALGIKREKKSLGYALQEVGGDALVNSRETNVTNALTGKVAGLQIVRSSNGPAGSSKIVLRGFNSLTGSNQPLIVVDGMPLDNFIGDPGKNADYYNPGRDMGNGLSDINPDDIESMSVLKGAAAAALYGSRAGNGAILITTKSGKKQKGLGLTYSTQLGFSEIFTHPEVQQSFAQGDRGVFNAQNENSWGPEMTGQTETDWEGKQVQLAGYDNLGSYMRKGGNIKNTLSFSQQVTDATAVYSSITRMTDKGIIPGSDLTRTNLTARAVSHFGTGNRWTIDTKVQYINSDAQNRPQNGYNDSNPFNTMYMMPVNLNIKDFSAARRPDGKMLWWGSGTKLNPYWAALYDLNNDVRNRFLMSGAIKYDFTSWLNAEIRGGADIYSTDFEAKRYAGSPSPANGSYSRSKETFTEANYSALISAHKDNLFGKLGGSASIGGNLMKQSRNRLENGVGELQIPDFFSVNNGKSAATIREVAIEKRINSVYGTLGVNWDAYWFVDATFRNDWSSALSPDNRSFFYPSVSTSLVVTEMLQRLGNDLPSWLTYGKVRASYAQVGNDMDPFQLYNTYDVTKDPNGHLVIKNKNTLYDPNVRSELIKSTELGAEVRLFNNRLGADVAVYKTNATNQIIDLPMDPLSGYVYRKVNAGDIENKGIEVMLNGRILDNVAGGLNWDMTVNYSSNRNKVNYITDDVKVYPLGGYDAVQIRANAGETYGEIWGTGYQRVEDPASPYYGKIVVNGNGQPLASSQSVRLGNQQASSLLGIGNTFSYKGVSLGFQVDGRFGGKIFAGTLNSMQKSGTGAQTVVNGKRDNILVDGVYFDADKGSYQPNTTSVTPQDYWAAISTGNVGIVEANLYDASNIRLRNVQLSYALPSKLLSRTPVQRATIGFSCSNVWMISSHVHGIDPESVFAAGTNAVGFENGSVPTTRTFLFNLSIGF</sequence>
<evidence type="ECO:0000256" key="8">
    <source>
        <dbReference type="SAM" id="SignalP"/>
    </source>
</evidence>
<dbReference type="RefSeq" id="WP_149838843.1">
    <property type="nucleotide sequence ID" value="NZ_VUOC01000003.1"/>
</dbReference>
<feature type="domain" description="TonB-dependent receptor plug" evidence="9">
    <location>
        <begin position="116"/>
        <end position="242"/>
    </location>
</feature>
<evidence type="ECO:0000313" key="11">
    <source>
        <dbReference type="Proteomes" id="UP000324611"/>
    </source>
</evidence>
<dbReference type="Proteomes" id="UP000324611">
    <property type="component" value="Unassembled WGS sequence"/>
</dbReference>
<dbReference type="SUPFAM" id="SSF49464">
    <property type="entry name" value="Carboxypeptidase regulatory domain-like"/>
    <property type="match status" value="1"/>
</dbReference>
<dbReference type="GO" id="GO:0009279">
    <property type="term" value="C:cell outer membrane"/>
    <property type="evidence" value="ECO:0007669"/>
    <property type="project" value="UniProtKB-SubCell"/>
</dbReference>
<feature type="chain" id="PRO_5023078265" evidence="8">
    <location>
        <begin position="21"/>
        <end position="1040"/>
    </location>
</feature>
<dbReference type="NCBIfam" id="TIGR04056">
    <property type="entry name" value="OMP_RagA_SusC"/>
    <property type="match status" value="1"/>
</dbReference>
<dbReference type="AlphaFoldDB" id="A0A5B2VRL9"/>
<name>A0A5B2VRL9_9BACT</name>
<dbReference type="Pfam" id="PF13715">
    <property type="entry name" value="CarbopepD_reg_2"/>
    <property type="match status" value="1"/>
</dbReference>
<gene>
    <name evidence="10" type="ORF">F0L74_15600</name>
</gene>
<dbReference type="Pfam" id="PF07715">
    <property type="entry name" value="Plug"/>
    <property type="match status" value="1"/>
</dbReference>
<accession>A0A5B2VRL9</accession>
<keyword evidence="6 7" id="KW-0998">Cell outer membrane</keyword>
<feature type="signal peptide" evidence="8">
    <location>
        <begin position="1"/>
        <end position="20"/>
    </location>
</feature>
<comment type="similarity">
    <text evidence="7">Belongs to the TonB-dependent receptor family.</text>
</comment>
<reference evidence="10 11" key="2">
    <citation type="submission" date="2019-09" db="EMBL/GenBank/DDBJ databases">
        <authorList>
            <person name="Jin C."/>
        </authorList>
    </citation>
    <scope>NUCLEOTIDE SEQUENCE [LARGE SCALE GENOMIC DNA]</scope>
    <source>
        <strain evidence="10 11">BN140078</strain>
    </source>
</reference>
<keyword evidence="2 7" id="KW-0813">Transport</keyword>
<reference evidence="10 11" key="1">
    <citation type="submission" date="2019-09" db="EMBL/GenBank/DDBJ databases">
        <title>Chitinophaga ginsengihumi sp. nov., isolated from soil of ginseng rhizosphere.</title>
        <authorList>
            <person name="Lee J."/>
        </authorList>
    </citation>
    <scope>NUCLEOTIDE SEQUENCE [LARGE SCALE GENOMIC DNA]</scope>
    <source>
        <strain evidence="10 11">BN140078</strain>
    </source>
</reference>
<comment type="caution">
    <text evidence="10">The sequence shown here is derived from an EMBL/GenBank/DDBJ whole genome shotgun (WGS) entry which is preliminary data.</text>
</comment>
<proteinExistence type="inferred from homology"/>
<evidence type="ECO:0000256" key="3">
    <source>
        <dbReference type="ARBA" id="ARBA00022452"/>
    </source>
</evidence>
<dbReference type="InterPro" id="IPR036942">
    <property type="entry name" value="Beta-barrel_TonB_sf"/>
</dbReference>
<dbReference type="InterPro" id="IPR008969">
    <property type="entry name" value="CarboxyPept-like_regulatory"/>
</dbReference>
<evidence type="ECO:0000313" key="10">
    <source>
        <dbReference type="EMBL" id="KAA2241328.1"/>
    </source>
</evidence>
<evidence type="ECO:0000256" key="2">
    <source>
        <dbReference type="ARBA" id="ARBA00022448"/>
    </source>
</evidence>
<protein>
    <submittedName>
        <fullName evidence="10">SusC/RagA family TonB-linked outer membrane protein</fullName>
    </submittedName>
</protein>
<keyword evidence="5 7" id="KW-0472">Membrane</keyword>
<evidence type="ECO:0000259" key="9">
    <source>
        <dbReference type="Pfam" id="PF07715"/>
    </source>
</evidence>
<keyword evidence="8" id="KW-0732">Signal</keyword>
<dbReference type="Gene3D" id="2.170.130.10">
    <property type="entry name" value="TonB-dependent receptor, plug domain"/>
    <property type="match status" value="1"/>
</dbReference>
<dbReference type="Gene3D" id="2.40.170.20">
    <property type="entry name" value="TonB-dependent receptor, beta-barrel domain"/>
    <property type="match status" value="1"/>
</dbReference>
<keyword evidence="4 7" id="KW-0812">Transmembrane</keyword>
<evidence type="ECO:0000256" key="1">
    <source>
        <dbReference type="ARBA" id="ARBA00004571"/>
    </source>
</evidence>
<evidence type="ECO:0000256" key="5">
    <source>
        <dbReference type="ARBA" id="ARBA00023136"/>
    </source>
</evidence>
<comment type="subcellular location">
    <subcellularLocation>
        <location evidence="1 7">Cell outer membrane</location>
        <topology evidence="1 7">Multi-pass membrane protein</topology>
    </subcellularLocation>
</comment>
<dbReference type="InterPro" id="IPR012910">
    <property type="entry name" value="Plug_dom"/>
</dbReference>
<dbReference type="SUPFAM" id="SSF56935">
    <property type="entry name" value="Porins"/>
    <property type="match status" value="1"/>
</dbReference>
<dbReference type="InterPro" id="IPR039426">
    <property type="entry name" value="TonB-dep_rcpt-like"/>
</dbReference>
<dbReference type="NCBIfam" id="TIGR04057">
    <property type="entry name" value="SusC_RagA_signa"/>
    <property type="match status" value="1"/>
</dbReference>
<keyword evidence="3 7" id="KW-1134">Transmembrane beta strand</keyword>
<dbReference type="InterPro" id="IPR023996">
    <property type="entry name" value="TonB-dep_OMP_SusC/RagA"/>
</dbReference>
<dbReference type="InterPro" id="IPR023997">
    <property type="entry name" value="TonB-dep_OMP_SusC/RagA_CS"/>
</dbReference>
<dbReference type="EMBL" id="VUOC01000003">
    <property type="protein sequence ID" value="KAA2241328.1"/>
    <property type="molecule type" value="Genomic_DNA"/>
</dbReference>
<evidence type="ECO:0000256" key="6">
    <source>
        <dbReference type="ARBA" id="ARBA00023237"/>
    </source>
</evidence>
<keyword evidence="11" id="KW-1185">Reference proteome</keyword>
<dbReference type="InterPro" id="IPR037066">
    <property type="entry name" value="Plug_dom_sf"/>
</dbReference>
<evidence type="ECO:0000256" key="4">
    <source>
        <dbReference type="ARBA" id="ARBA00022692"/>
    </source>
</evidence>
<evidence type="ECO:0000256" key="7">
    <source>
        <dbReference type="PROSITE-ProRule" id="PRU01360"/>
    </source>
</evidence>
<organism evidence="10 11">
    <name type="scientific">Chitinophaga agrisoli</name>
    <dbReference type="NCBI Taxonomy" id="2607653"/>
    <lineage>
        <taxon>Bacteria</taxon>
        <taxon>Pseudomonadati</taxon>
        <taxon>Bacteroidota</taxon>
        <taxon>Chitinophagia</taxon>
        <taxon>Chitinophagales</taxon>
        <taxon>Chitinophagaceae</taxon>
        <taxon>Chitinophaga</taxon>
    </lineage>
</organism>